<dbReference type="PANTHER" id="PTHR10030">
    <property type="entry name" value="ALPHA-L-FUCOSIDASE"/>
    <property type="match status" value="1"/>
</dbReference>
<dbReference type="GO" id="GO:0005764">
    <property type="term" value="C:lysosome"/>
    <property type="evidence" value="ECO:0007669"/>
    <property type="project" value="TreeGrafter"/>
</dbReference>
<keyword evidence="4 7" id="KW-0732">Signal</keyword>
<keyword evidence="11" id="KW-1185">Reference proteome</keyword>
<dbReference type="SUPFAM" id="SSF51445">
    <property type="entry name" value="(Trans)glycosidases"/>
    <property type="match status" value="1"/>
</dbReference>
<dbReference type="InterPro" id="IPR017853">
    <property type="entry name" value="GH"/>
</dbReference>
<sequence length="579" mass="66122">MKITATVFLSLAAGSAFAAAQSNQHIYPDENRAPLGADAQERVKEMEGNKYNKPHFRIPSAEYRPGWEQLRGEAVPKWLEDGKFGIYTHWGLYSVPGNKDVSNTYIRYMYKDRVDKKKGATTVSAWHTEKYGKPTEFGYSDFTEKFLCEGFDGQEYVDVMKDAGAKFGGLCIVHHDGFLLWDSDVVPWNVGKMGPKRDIYGEFVDAAKGADFKTIATFHHARSFGYATSQLEESEFSEEEKAKLDLFNPEFDTWFFPKWGKADAKLFDELWLKKVKEVVDKYNPDSLWFDGLKPADHCTEESHLEMMNYYFGKAEKENREVAVFNKLPGTGVFNFPQGVGIKCYEGGRDQPPFATGPFLVDKAISYPWSYVEDKQYKFGPDYHVDALIDMVSRGGYYFMSLTPMGDGTIPPKEKEICAEIGKWLKVNGDAIYGTRMWKIASEGPLGTFMYKPDKGVIYWDYREADKKGQIRFTQKGDFMYAIFLDWEEDEFVIRSLGKDMIPNAKIESIELLGYDGELKTKQTADALVIESLEKKPHNYAYAFKIKLSGDVGEKMVAGQPFIMEEESMSYDAIDKKHFH</sequence>
<feature type="domain" description="Alpha-L-fucosidase C-terminal" evidence="9">
    <location>
        <begin position="468"/>
        <end position="546"/>
    </location>
</feature>
<dbReference type="EMBL" id="CAAHFG010000003">
    <property type="protein sequence ID" value="VGO16271.1"/>
    <property type="molecule type" value="Genomic_DNA"/>
</dbReference>
<evidence type="ECO:0000256" key="1">
    <source>
        <dbReference type="ARBA" id="ARBA00004071"/>
    </source>
</evidence>
<proteinExistence type="inferred from homology"/>
<feature type="signal peptide" evidence="7">
    <location>
        <begin position="1"/>
        <end position="18"/>
    </location>
</feature>
<evidence type="ECO:0000256" key="4">
    <source>
        <dbReference type="ARBA" id="ARBA00022729"/>
    </source>
</evidence>
<feature type="chain" id="PRO_5025630504" description="alpha-L-fucosidase" evidence="7">
    <location>
        <begin position="19"/>
        <end position="579"/>
    </location>
</feature>
<evidence type="ECO:0000313" key="11">
    <source>
        <dbReference type="Proteomes" id="UP000366872"/>
    </source>
</evidence>
<dbReference type="InterPro" id="IPR013780">
    <property type="entry name" value="Glyco_hydro_b"/>
</dbReference>
<evidence type="ECO:0000256" key="3">
    <source>
        <dbReference type="ARBA" id="ARBA00012662"/>
    </source>
</evidence>
<gene>
    <name evidence="10" type="ORF">PDESU_04862</name>
</gene>
<evidence type="ECO:0000259" key="9">
    <source>
        <dbReference type="Pfam" id="PF16757"/>
    </source>
</evidence>
<dbReference type="Pfam" id="PF01120">
    <property type="entry name" value="Alpha_L_fucos"/>
    <property type="match status" value="1"/>
</dbReference>
<dbReference type="SMART" id="SM00812">
    <property type="entry name" value="Alpha_L_fucos"/>
    <property type="match status" value="1"/>
</dbReference>
<keyword evidence="6" id="KW-0326">Glycosidase</keyword>
<evidence type="ECO:0000256" key="7">
    <source>
        <dbReference type="SAM" id="SignalP"/>
    </source>
</evidence>
<dbReference type="PANTHER" id="PTHR10030:SF37">
    <property type="entry name" value="ALPHA-L-FUCOSIDASE-RELATED"/>
    <property type="match status" value="1"/>
</dbReference>
<feature type="domain" description="Glycoside hydrolase family 29 N-terminal" evidence="8">
    <location>
        <begin position="60"/>
        <end position="429"/>
    </location>
</feature>
<dbReference type="PIRSF" id="PIRSF001092">
    <property type="entry name" value="Alpha-L-fucosidase"/>
    <property type="match status" value="1"/>
</dbReference>
<dbReference type="GO" id="GO:0004560">
    <property type="term" value="F:alpha-L-fucosidase activity"/>
    <property type="evidence" value="ECO:0007669"/>
    <property type="project" value="InterPro"/>
</dbReference>
<keyword evidence="5" id="KW-0378">Hydrolase</keyword>
<name>A0A6C2U9S5_PONDE</name>
<dbReference type="PRINTS" id="PR00741">
    <property type="entry name" value="GLHYDRLASE29"/>
</dbReference>
<dbReference type="InterPro" id="IPR031919">
    <property type="entry name" value="Fucosidase_C"/>
</dbReference>
<organism evidence="10 11">
    <name type="scientific">Pontiella desulfatans</name>
    <dbReference type="NCBI Taxonomy" id="2750659"/>
    <lineage>
        <taxon>Bacteria</taxon>
        <taxon>Pseudomonadati</taxon>
        <taxon>Kiritimatiellota</taxon>
        <taxon>Kiritimatiellia</taxon>
        <taxon>Kiritimatiellales</taxon>
        <taxon>Pontiellaceae</taxon>
        <taxon>Pontiella</taxon>
    </lineage>
</organism>
<dbReference type="GO" id="GO:0016139">
    <property type="term" value="P:glycoside catabolic process"/>
    <property type="evidence" value="ECO:0007669"/>
    <property type="project" value="TreeGrafter"/>
</dbReference>
<evidence type="ECO:0000259" key="8">
    <source>
        <dbReference type="Pfam" id="PF01120"/>
    </source>
</evidence>
<comment type="similarity">
    <text evidence="2">Belongs to the glycosyl hydrolase 29 family.</text>
</comment>
<reference evidence="10 11" key="1">
    <citation type="submission" date="2019-04" db="EMBL/GenBank/DDBJ databases">
        <authorList>
            <person name="Van Vliet M D."/>
        </authorList>
    </citation>
    <scope>NUCLEOTIDE SEQUENCE [LARGE SCALE GENOMIC DNA]</scope>
    <source>
        <strain evidence="10 11">F1</strain>
    </source>
</reference>
<evidence type="ECO:0000256" key="2">
    <source>
        <dbReference type="ARBA" id="ARBA00007951"/>
    </source>
</evidence>
<evidence type="ECO:0000256" key="6">
    <source>
        <dbReference type="ARBA" id="ARBA00023295"/>
    </source>
</evidence>
<comment type="function">
    <text evidence="1">Alpha-L-fucosidase is responsible for hydrolyzing the alpha-1,6-linked fucose joined to the reducing-end N-acetylglucosamine of the carbohydrate moieties of glycoproteins.</text>
</comment>
<dbReference type="Gene3D" id="2.60.40.1180">
    <property type="entry name" value="Golgi alpha-mannosidase II"/>
    <property type="match status" value="1"/>
</dbReference>
<dbReference type="Pfam" id="PF16757">
    <property type="entry name" value="Fucosidase_C"/>
    <property type="match status" value="1"/>
</dbReference>
<dbReference type="InterPro" id="IPR000933">
    <property type="entry name" value="Glyco_hydro_29"/>
</dbReference>
<accession>A0A6C2U9S5</accession>
<dbReference type="RefSeq" id="WP_136081802.1">
    <property type="nucleotide sequence ID" value="NZ_CAAHFG010000003.1"/>
</dbReference>
<dbReference type="EC" id="3.2.1.51" evidence="3"/>
<dbReference type="GO" id="GO:0006004">
    <property type="term" value="P:fucose metabolic process"/>
    <property type="evidence" value="ECO:0007669"/>
    <property type="project" value="InterPro"/>
</dbReference>
<dbReference type="InterPro" id="IPR057739">
    <property type="entry name" value="Glyco_hydro_29_N"/>
</dbReference>
<evidence type="ECO:0000256" key="5">
    <source>
        <dbReference type="ARBA" id="ARBA00022801"/>
    </source>
</evidence>
<protein>
    <recommendedName>
        <fullName evidence="3">alpha-L-fucosidase</fullName>
        <ecNumber evidence="3">3.2.1.51</ecNumber>
    </recommendedName>
</protein>
<dbReference type="AlphaFoldDB" id="A0A6C2U9S5"/>
<dbReference type="InterPro" id="IPR016286">
    <property type="entry name" value="FUC_metazoa-typ"/>
</dbReference>
<evidence type="ECO:0000313" key="10">
    <source>
        <dbReference type="EMBL" id="VGO16271.1"/>
    </source>
</evidence>
<dbReference type="Gene3D" id="3.20.20.80">
    <property type="entry name" value="Glycosidases"/>
    <property type="match status" value="1"/>
</dbReference>
<dbReference type="Proteomes" id="UP000366872">
    <property type="component" value="Unassembled WGS sequence"/>
</dbReference>